<gene>
    <name evidence="1" type="ordered locus">SCATT_p13150</name>
</gene>
<accession>G8XFP7</accession>
<dbReference type="HOGENOM" id="CLU_2425575_0_0_11"/>
<reference evidence="2" key="1">
    <citation type="submission" date="2011-12" db="EMBL/GenBank/DDBJ databases">
        <title>Complete genome sequence of Streptomyces cattleya strain DSM 46488.</title>
        <authorList>
            <person name="Ou H.-Y."/>
            <person name="Li P."/>
            <person name="Zhao C."/>
            <person name="O'Hagan D."/>
            <person name="Deng Z."/>
        </authorList>
    </citation>
    <scope>NUCLEOTIDE SEQUENCE [LARGE SCALE GENOMIC DNA]</scope>
    <source>
        <strain evidence="2">ATCC 35852 / DSM 46488 / JCM 4925 / NBRC 14057 / NRRL 8057</strain>
        <plasmid evidence="2">Plasmid pSCATT</plasmid>
    </source>
</reference>
<keyword evidence="1" id="KW-0614">Plasmid</keyword>
<evidence type="ECO:0000313" key="2">
    <source>
        <dbReference type="Proteomes" id="UP000007842"/>
    </source>
</evidence>
<dbReference type="EMBL" id="CP003229">
    <property type="protein sequence ID" value="AEW99508.1"/>
    <property type="molecule type" value="Genomic_DNA"/>
</dbReference>
<dbReference type="Proteomes" id="UP000007842">
    <property type="component" value="Plasmid pSCATT"/>
</dbReference>
<evidence type="ECO:0000313" key="1">
    <source>
        <dbReference type="EMBL" id="AEW99508.1"/>
    </source>
</evidence>
<keyword evidence="2" id="KW-1185">Reference proteome</keyword>
<proteinExistence type="predicted"/>
<dbReference type="AlphaFoldDB" id="G8XFP7"/>
<name>G8XFP7_STREN</name>
<dbReference type="KEGG" id="scy:SCATT_p13150"/>
<organism evidence="1 2">
    <name type="scientific">Streptantibioticus cattleyicolor (strain ATCC 35852 / DSM 46488 / JCM 4925 / NBRC 14057 / NRRL 8057)</name>
    <name type="common">Streptomyces cattleya</name>
    <dbReference type="NCBI Taxonomy" id="1003195"/>
    <lineage>
        <taxon>Bacteria</taxon>
        <taxon>Bacillati</taxon>
        <taxon>Actinomycetota</taxon>
        <taxon>Actinomycetes</taxon>
        <taxon>Kitasatosporales</taxon>
        <taxon>Streptomycetaceae</taxon>
        <taxon>Streptantibioticus</taxon>
    </lineage>
</organism>
<geneLocation type="plasmid" evidence="1 2">
    <name>pSCATT</name>
</geneLocation>
<sequence>MVLSHENPSGLRTGRITVLNNCGRWNVRGGTGRRGRRHGTAGHEAVVVHAPSPRPRPAPLAVTGTDPTIDQIQVNMATRTERTLWSDPVVR</sequence>
<protein>
    <submittedName>
        <fullName evidence="1">Uncharacterized protein</fullName>
    </submittedName>
</protein>